<reference evidence="1 2" key="1">
    <citation type="submission" date="2014-03" db="EMBL/GenBank/DDBJ databases">
        <title>Draft genome of the hookworm Oesophagostomum dentatum.</title>
        <authorList>
            <person name="Mitreva M."/>
        </authorList>
    </citation>
    <scope>NUCLEOTIDE SEQUENCE [LARGE SCALE GENOMIC DNA]</scope>
    <source>
        <strain evidence="1 2">OD-Hann</strain>
    </source>
</reference>
<dbReference type="Proteomes" id="UP000053660">
    <property type="component" value="Unassembled WGS sequence"/>
</dbReference>
<proteinExistence type="predicted"/>
<protein>
    <submittedName>
        <fullName evidence="1">Uncharacterized protein</fullName>
    </submittedName>
</protein>
<evidence type="ECO:0000313" key="1">
    <source>
        <dbReference type="EMBL" id="KHJ96446.1"/>
    </source>
</evidence>
<name>A0A0B1TK08_OESDE</name>
<gene>
    <name evidence="1" type="ORF">OESDEN_03594</name>
</gene>
<sequence length="58" mass="7051">MLQVIDSSGSRDFLAMRHFYIRTGDAFLVRKIIRWFRRTSFRSDEHWKNSNSRKVDCL</sequence>
<dbReference type="OrthoDB" id="265044at2759"/>
<organism evidence="1 2">
    <name type="scientific">Oesophagostomum dentatum</name>
    <name type="common">Nodular worm</name>
    <dbReference type="NCBI Taxonomy" id="61180"/>
    <lineage>
        <taxon>Eukaryota</taxon>
        <taxon>Metazoa</taxon>
        <taxon>Ecdysozoa</taxon>
        <taxon>Nematoda</taxon>
        <taxon>Chromadorea</taxon>
        <taxon>Rhabditida</taxon>
        <taxon>Rhabditina</taxon>
        <taxon>Rhabditomorpha</taxon>
        <taxon>Strongyloidea</taxon>
        <taxon>Strongylidae</taxon>
        <taxon>Oesophagostomum</taxon>
    </lineage>
</organism>
<dbReference type="EMBL" id="KN549667">
    <property type="protein sequence ID" value="KHJ96446.1"/>
    <property type="molecule type" value="Genomic_DNA"/>
</dbReference>
<evidence type="ECO:0000313" key="2">
    <source>
        <dbReference type="Proteomes" id="UP000053660"/>
    </source>
</evidence>
<dbReference type="AlphaFoldDB" id="A0A0B1TK08"/>
<accession>A0A0B1TK08</accession>
<keyword evidence="2" id="KW-1185">Reference proteome</keyword>